<dbReference type="KEGG" id="dma:DMR_26450"/>
<proteinExistence type="predicted"/>
<keyword evidence="2" id="KW-1185">Reference proteome</keyword>
<dbReference type="HOGENOM" id="CLU_1136614_0_0_7"/>
<evidence type="ECO:0000313" key="2">
    <source>
        <dbReference type="Proteomes" id="UP000009071"/>
    </source>
</evidence>
<accession>C4XUB4</accession>
<organism evidence="1 2">
    <name type="scientific">Solidesulfovibrio magneticus (strain ATCC 700980 / DSM 13731 / RS-1)</name>
    <name type="common">Desulfovibrio magneticus</name>
    <dbReference type="NCBI Taxonomy" id="573370"/>
    <lineage>
        <taxon>Bacteria</taxon>
        <taxon>Pseudomonadati</taxon>
        <taxon>Thermodesulfobacteriota</taxon>
        <taxon>Desulfovibrionia</taxon>
        <taxon>Desulfovibrionales</taxon>
        <taxon>Desulfovibrionaceae</taxon>
        <taxon>Solidesulfovibrio</taxon>
    </lineage>
</organism>
<gene>
    <name evidence="1" type="ordered locus">DMR_26450</name>
</gene>
<evidence type="ECO:0000313" key="1">
    <source>
        <dbReference type="EMBL" id="BAH76136.1"/>
    </source>
</evidence>
<dbReference type="Proteomes" id="UP000009071">
    <property type="component" value="Chromosome"/>
</dbReference>
<sequence length="244" mass="25899">MSVKNSQNLSLNNESSLFIDALSGRMEARGGVGRRSPRSQPLSSWRDAMKKMCLLLLLVAFAGGCARTTTTSLVAGNPAGRDLGLGKTVVLTWFEFETTDKAGPEKAARLRGLIEARFAGLPGTEVVDAGPLVAALGSRDWRAASDTELVAAARTVGVHSVALVEVATLVGRLHISLTPAWSVETSFAYQARLLDARSGSLVLSALRGRDVAVAFGVRGREALYRDFTADLAELTQSLAQPTDK</sequence>
<dbReference type="AlphaFoldDB" id="C4XUB4"/>
<dbReference type="EMBL" id="AP010904">
    <property type="protein sequence ID" value="BAH76136.1"/>
    <property type="molecule type" value="Genomic_DNA"/>
</dbReference>
<reference evidence="1 2" key="1">
    <citation type="journal article" date="2009" name="Genome Res.">
        <title>Whole genome sequence of Desulfovibrio magneticus strain RS-1 revealed common gene clusters in magnetotactic bacteria.</title>
        <authorList>
            <person name="Nakazawa H."/>
            <person name="Arakaki A."/>
            <person name="Narita-Yamada S."/>
            <person name="Yashiro I."/>
            <person name="Jinno K."/>
            <person name="Aoki N."/>
            <person name="Tsuruyama A."/>
            <person name="Okamura Y."/>
            <person name="Tanikawa S."/>
            <person name="Fujita N."/>
            <person name="Takeyama H."/>
            <person name="Matsunaga T."/>
        </authorList>
    </citation>
    <scope>NUCLEOTIDE SEQUENCE [LARGE SCALE GENOMIC DNA]</scope>
    <source>
        <strain evidence="2">ATCC 700980 / DSM 13731 / RS-1</strain>
    </source>
</reference>
<name>C4XUB4_SOLM1</name>
<dbReference type="eggNOG" id="ENOG503182H">
    <property type="taxonomic scope" value="Bacteria"/>
</dbReference>
<dbReference type="STRING" id="573370.DMR_26450"/>
<protein>
    <submittedName>
        <fullName evidence="1">Uncharacterized protein</fullName>
    </submittedName>
</protein>